<keyword evidence="3 5" id="KW-0132">Cell division</keyword>
<feature type="compositionally biased region" description="Acidic residues" evidence="4">
    <location>
        <begin position="167"/>
        <end position="187"/>
    </location>
</feature>
<dbReference type="InterPro" id="IPR005527">
    <property type="entry name" value="MinE"/>
</dbReference>
<evidence type="ECO:0000256" key="2">
    <source>
        <dbReference type="ARBA" id="ARBA00025265"/>
    </source>
</evidence>
<dbReference type="SUPFAM" id="SSF55229">
    <property type="entry name" value="Cell division protein MinE topological specificity domain"/>
    <property type="match status" value="1"/>
</dbReference>
<gene>
    <name evidence="3 5" type="primary">minE</name>
    <name evidence="5" type="ORF">IQ235_01790</name>
</gene>
<evidence type="ECO:0000256" key="1">
    <source>
        <dbReference type="ARBA" id="ARBA00008168"/>
    </source>
</evidence>
<dbReference type="Gene3D" id="3.30.1070.10">
    <property type="entry name" value="Cell division topological specificity factor MinE"/>
    <property type="match status" value="1"/>
</dbReference>
<comment type="function">
    <text evidence="2 3">Prevents the cell division inhibition by proteins MinC and MinD at internal division sites while permitting inhibition at polar sites. This ensures cell division at the proper site by restricting the formation of a division septum at the midpoint of the long axis of the cell.</text>
</comment>
<keyword evidence="6" id="KW-1185">Reference proteome</keyword>
<accession>A0A928VVK5</accession>
<dbReference type="AlphaFoldDB" id="A0A928VVK5"/>
<dbReference type="EMBL" id="JADEXN010000015">
    <property type="protein sequence ID" value="MBE9039527.1"/>
    <property type="molecule type" value="Genomic_DNA"/>
</dbReference>
<protein>
    <recommendedName>
        <fullName evidence="3">Cell division topological specificity factor</fullName>
    </recommendedName>
</protein>
<feature type="region of interest" description="Disordered" evidence="4">
    <location>
        <begin position="120"/>
        <end position="201"/>
    </location>
</feature>
<comment type="caution">
    <text evidence="5">The sequence shown here is derived from an EMBL/GenBank/DDBJ whole genome shotgun (WGS) entry which is preliminary data.</text>
</comment>
<reference evidence="5" key="1">
    <citation type="submission" date="2020-10" db="EMBL/GenBank/DDBJ databases">
        <authorList>
            <person name="Castelo-Branco R."/>
            <person name="Eusebio N."/>
            <person name="Adriana R."/>
            <person name="Vieira A."/>
            <person name="Brugerolle De Fraissinette N."/>
            <person name="Rezende De Castro R."/>
            <person name="Schneider M.P."/>
            <person name="Vasconcelos V."/>
            <person name="Leao P.N."/>
        </authorList>
    </citation>
    <scope>NUCLEOTIDE SEQUENCE</scope>
    <source>
        <strain evidence="5">LEGE 11467</strain>
    </source>
</reference>
<dbReference type="Proteomes" id="UP000621799">
    <property type="component" value="Unassembled WGS sequence"/>
</dbReference>
<evidence type="ECO:0000256" key="3">
    <source>
        <dbReference type="HAMAP-Rule" id="MF_00262"/>
    </source>
</evidence>
<dbReference type="GO" id="GO:0032955">
    <property type="term" value="P:regulation of division septum assembly"/>
    <property type="evidence" value="ECO:0007669"/>
    <property type="project" value="InterPro"/>
</dbReference>
<feature type="compositionally biased region" description="Acidic residues" evidence="4">
    <location>
        <begin position="120"/>
        <end position="134"/>
    </location>
</feature>
<keyword evidence="3" id="KW-0131">Cell cycle</keyword>
<dbReference type="InterPro" id="IPR036707">
    <property type="entry name" value="MinE_sf"/>
</dbReference>
<feature type="compositionally biased region" description="Basic and acidic residues" evidence="4">
    <location>
        <begin position="135"/>
        <end position="150"/>
    </location>
</feature>
<name>A0A928VVK5_9CYAN</name>
<dbReference type="Pfam" id="PF03776">
    <property type="entry name" value="MinE"/>
    <property type="match status" value="1"/>
</dbReference>
<dbReference type="HAMAP" id="MF_00262">
    <property type="entry name" value="MinE"/>
    <property type="match status" value="1"/>
</dbReference>
<dbReference type="RefSeq" id="WP_264319788.1">
    <property type="nucleotide sequence ID" value="NZ_JADEXN010000015.1"/>
</dbReference>
<dbReference type="NCBIfam" id="TIGR01215">
    <property type="entry name" value="minE"/>
    <property type="match status" value="1"/>
</dbReference>
<evidence type="ECO:0000313" key="6">
    <source>
        <dbReference type="Proteomes" id="UP000621799"/>
    </source>
</evidence>
<sequence>MYTLTQLLERLFGRSNAPDDSRSEVKRRLQFVIAHDRADLNPATIESMQQEILEVVSRYVELDSEGLIFSLDSSQRVTSLTANLPIRRVKNAPSDESSLESDLESLSIPDVEISEIEISEVEGSESEISEAEVADVDRPDVEISEVKVSESEISEVEISDVDRPDVEILEVEGEAGEVEVGEEEPPETNEAIPPDADRAKE</sequence>
<organism evidence="5 6">
    <name type="scientific">Zarconia navalis LEGE 11467</name>
    <dbReference type="NCBI Taxonomy" id="1828826"/>
    <lineage>
        <taxon>Bacteria</taxon>
        <taxon>Bacillati</taxon>
        <taxon>Cyanobacteriota</taxon>
        <taxon>Cyanophyceae</taxon>
        <taxon>Oscillatoriophycideae</taxon>
        <taxon>Oscillatoriales</taxon>
        <taxon>Oscillatoriales incertae sedis</taxon>
        <taxon>Zarconia</taxon>
        <taxon>Zarconia navalis</taxon>
    </lineage>
</organism>
<evidence type="ECO:0000256" key="4">
    <source>
        <dbReference type="SAM" id="MobiDB-lite"/>
    </source>
</evidence>
<proteinExistence type="inferred from homology"/>
<comment type="similarity">
    <text evidence="1 3">Belongs to the MinE family.</text>
</comment>
<dbReference type="GO" id="GO:0051301">
    <property type="term" value="P:cell division"/>
    <property type="evidence" value="ECO:0007669"/>
    <property type="project" value="UniProtKB-KW"/>
</dbReference>
<evidence type="ECO:0000313" key="5">
    <source>
        <dbReference type="EMBL" id="MBE9039527.1"/>
    </source>
</evidence>